<keyword evidence="2" id="KW-0175">Coiled coil</keyword>
<dbReference type="GO" id="GO:0007062">
    <property type="term" value="P:sister chromatid cohesion"/>
    <property type="evidence" value="ECO:0007669"/>
    <property type="project" value="UniProtKB-ARBA"/>
</dbReference>
<dbReference type="Pfam" id="PF24571">
    <property type="entry name" value="HEAT_SCC3-SA"/>
    <property type="match status" value="2"/>
</dbReference>
<dbReference type="InterPro" id="IPR016024">
    <property type="entry name" value="ARM-type_fold"/>
</dbReference>
<feature type="domain" description="Cohesin subunit SCC3/SA HEAT-repeats" evidence="5">
    <location>
        <begin position="479"/>
        <end position="583"/>
    </location>
</feature>
<evidence type="ECO:0000259" key="4">
    <source>
        <dbReference type="Pfam" id="PF08514"/>
    </source>
</evidence>
<proteinExistence type="inferred from homology"/>
<organism evidence="6 7">
    <name type="scientific">Lepeophtheirus salmonis</name>
    <name type="common">Salmon louse</name>
    <name type="synonym">Caligus salmonis</name>
    <dbReference type="NCBI Taxonomy" id="72036"/>
    <lineage>
        <taxon>Eukaryota</taxon>
        <taxon>Metazoa</taxon>
        <taxon>Ecdysozoa</taxon>
        <taxon>Arthropoda</taxon>
        <taxon>Crustacea</taxon>
        <taxon>Multicrustacea</taxon>
        <taxon>Hexanauplia</taxon>
        <taxon>Copepoda</taxon>
        <taxon>Siphonostomatoida</taxon>
        <taxon>Caligidae</taxon>
        <taxon>Lepeophtheirus</taxon>
    </lineage>
</organism>
<dbReference type="GO" id="GO:0008278">
    <property type="term" value="C:cohesin complex"/>
    <property type="evidence" value="ECO:0007669"/>
    <property type="project" value="TreeGrafter"/>
</dbReference>
<dbReference type="SUPFAM" id="SSF48371">
    <property type="entry name" value="ARM repeat"/>
    <property type="match status" value="1"/>
</dbReference>
<feature type="coiled-coil region" evidence="2">
    <location>
        <begin position="317"/>
        <end position="344"/>
    </location>
</feature>
<protein>
    <submittedName>
        <fullName evidence="6">STAG1_2</fullName>
    </submittedName>
</protein>
<dbReference type="GO" id="GO:0005634">
    <property type="term" value="C:nucleus"/>
    <property type="evidence" value="ECO:0007669"/>
    <property type="project" value="TreeGrafter"/>
</dbReference>
<evidence type="ECO:0000256" key="3">
    <source>
        <dbReference type="SAM" id="MobiDB-lite"/>
    </source>
</evidence>
<evidence type="ECO:0000259" key="5">
    <source>
        <dbReference type="Pfam" id="PF24571"/>
    </source>
</evidence>
<evidence type="ECO:0000313" key="6">
    <source>
        <dbReference type="EMBL" id="CAF2844645.1"/>
    </source>
</evidence>
<sequence length="1062" mass="121928">MNRGKRIRLDTSGGDDGGDDDGFDPTEFYKKQQKEMLLKASLHVRASKLEIQEAQKEADQAPRYHSIPTTTTNSAVPEGGRRSRSAANAAKAAMSMMNETDMDEVVFGNRRKDPATPAAVIIPTARTPSSRARGRGRPRPRISSTSPEEILRVRKKGSKGRPVTEITEDESSLYYIIRNTKASLQQVVDDWIDNYKEEKDKALFEPNAVFYQCFGLPWNYYTAHAILNGTYGHYSLHDGRLLVKQCQYSIIYDQHLMDNIISLLTQLSDSQVRAFRHTATLAAMKLMTALVDIALTVSINMENTQRQYDAEQQKTRDKRATNRLETLMTRRKELEENTEEIKNMLTYMFKSVFVHRYRDTLPEIRSIFGDVRLKCLQTLQPLYSSEELKGKLELFTSKFKDRIVSMTLDKEFDVAVEAVRLVISIYRHHRDMLSDKDCENVYELVYSSHRAVAQAAGEFLNEHLVEFMIESELHEHGAYLVDSLIESNSMMKDWECMTDLLLEEPGPKEEALENRQESSLIEIMVCCIRQAATGDHPVGRGPTRKILSAKEQKLLQEDKQSLTAHFIQTLPHLLRKYAPDAEKKRTWKLYFKQLKELVEKHYKKEVLEATAVTLHHLCDEQYAIFTKCSVHRSTILEMVATGYKYAIDEYMNLIAVNDEPNDDDRFHLVSSLRKVESFYSCHNMSQYNIWESMFSTTVKYKDSMIQDGGNKLLNMPTEAVKSALNACFYGLISDQNYLETASGRESTVSDVEALLDRLNRYMTCMKEILSSGTNVMLKEEAFTSVLADKEMWLLLNKFIQEHVFIHEDNSEMDQDDHAKIEELHKKRNFLAGFCKLIVYNSLPTKTASDVFRHYVAFYDEYGDIIKTTLGKVRENNKVNCAKAMVKALHTQIQEIQQLQDTLHIDTNTVEFHALKELGQRFALSFGLDALKKPRSYATGPPPNLSFLEIAAEFSNKLLKQDKKVILNYLDKRMSMGMPSSAREDWQPLLVYRNSLLHASRFRDIGTVERTGMPWATTLQNCLSLQLFWLNHTVYRSKFVRKSAVTLNSSERVSVSSWKAPGT</sequence>
<dbReference type="GO" id="GO:0000785">
    <property type="term" value="C:chromatin"/>
    <property type="evidence" value="ECO:0007669"/>
    <property type="project" value="TreeGrafter"/>
</dbReference>
<evidence type="ECO:0000313" key="7">
    <source>
        <dbReference type="Proteomes" id="UP000675881"/>
    </source>
</evidence>
<feature type="region of interest" description="Disordered" evidence="3">
    <location>
        <begin position="126"/>
        <end position="146"/>
    </location>
</feature>
<feature type="domain" description="Cohesin subunit SCC3/SA HEAT-repeats" evidence="5">
    <location>
        <begin position="587"/>
        <end position="731"/>
    </location>
</feature>
<comment type="similarity">
    <text evidence="1">Belongs to the SCC3 family.</text>
</comment>
<feature type="region of interest" description="Disordered" evidence="3">
    <location>
        <begin position="1"/>
        <end position="26"/>
    </location>
</feature>
<reference evidence="6" key="1">
    <citation type="submission" date="2021-02" db="EMBL/GenBank/DDBJ databases">
        <authorList>
            <person name="Bekaert M."/>
        </authorList>
    </citation>
    <scope>NUCLEOTIDE SEQUENCE</scope>
    <source>
        <strain evidence="6">IoA-00</strain>
    </source>
</reference>
<evidence type="ECO:0000256" key="1">
    <source>
        <dbReference type="ARBA" id="ARBA00005486"/>
    </source>
</evidence>
<gene>
    <name evidence="6" type="ORF">LSAA_5658</name>
</gene>
<dbReference type="Pfam" id="PF08514">
    <property type="entry name" value="STAG"/>
    <property type="match status" value="1"/>
</dbReference>
<feature type="region of interest" description="Disordered" evidence="3">
    <location>
        <begin position="56"/>
        <end position="88"/>
    </location>
</feature>
<dbReference type="PANTHER" id="PTHR11199:SF0">
    <property type="entry name" value="LD34181P-RELATED"/>
    <property type="match status" value="1"/>
</dbReference>
<dbReference type="GO" id="GO:0003682">
    <property type="term" value="F:chromatin binding"/>
    <property type="evidence" value="ECO:0007669"/>
    <property type="project" value="TreeGrafter"/>
</dbReference>
<feature type="domain" description="STAG" evidence="4">
    <location>
        <begin position="242"/>
        <end position="327"/>
    </location>
</feature>
<dbReference type="InterPro" id="IPR056396">
    <property type="entry name" value="HEAT_SCC3-SA"/>
</dbReference>
<dbReference type="InterPro" id="IPR013721">
    <property type="entry name" value="STAG"/>
</dbReference>
<name>A0A7R8CKD5_LEPSM</name>
<dbReference type="InterPro" id="IPR039662">
    <property type="entry name" value="Cohesin_Scc3/SA"/>
</dbReference>
<accession>A0A7R8CKD5</accession>
<dbReference type="EMBL" id="HG994593">
    <property type="protein sequence ID" value="CAF2844645.1"/>
    <property type="molecule type" value="Genomic_DNA"/>
</dbReference>
<keyword evidence="7" id="KW-1185">Reference proteome</keyword>
<dbReference type="AlphaFoldDB" id="A0A7R8CKD5"/>
<dbReference type="OrthoDB" id="498590at2759"/>
<dbReference type="Proteomes" id="UP000675881">
    <property type="component" value="Chromosome 14"/>
</dbReference>
<evidence type="ECO:0000256" key="2">
    <source>
        <dbReference type="SAM" id="Coils"/>
    </source>
</evidence>
<dbReference type="PANTHER" id="PTHR11199">
    <property type="entry name" value="STROMAL ANTIGEN"/>
    <property type="match status" value="1"/>
</dbReference>